<dbReference type="Proteomes" id="UP000297598">
    <property type="component" value="Unassembled WGS sequence"/>
</dbReference>
<dbReference type="OrthoDB" id="2417337at2"/>
<proteinExistence type="predicted"/>
<dbReference type="AlphaFoldDB" id="A0A380G270"/>
<dbReference type="Proteomes" id="UP000254047">
    <property type="component" value="Unassembled WGS sequence"/>
</dbReference>
<dbReference type="EMBL" id="UHDO01000001">
    <property type="protein sequence ID" value="SUM44587.1"/>
    <property type="molecule type" value="Genomic_DNA"/>
</dbReference>
<reference evidence="1 3" key="1">
    <citation type="submission" date="2018-06" db="EMBL/GenBank/DDBJ databases">
        <authorList>
            <consortium name="Pathogen Informatics"/>
            <person name="Doyle S."/>
        </authorList>
    </citation>
    <scope>NUCLEOTIDE SEQUENCE [LARGE SCALE GENOMIC DNA]</scope>
    <source>
        <strain evidence="1 3">NCTC13830</strain>
    </source>
</reference>
<dbReference type="RefSeq" id="WP_103299131.1">
    <property type="nucleotide sequence ID" value="NZ_PPQT01000175.1"/>
</dbReference>
<evidence type="ECO:0000313" key="2">
    <source>
        <dbReference type="EMBL" id="TGE18542.1"/>
    </source>
</evidence>
<gene>
    <name evidence="2" type="ORF">BJR09_04010</name>
    <name evidence="1" type="ORF">NCTC13830_01993</name>
</gene>
<protein>
    <submittedName>
        <fullName evidence="2">Competence protein ComK</fullName>
    </submittedName>
    <submittedName>
        <fullName evidence="1">Competence transcription factor</fullName>
    </submittedName>
</protein>
<evidence type="ECO:0000313" key="3">
    <source>
        <dbReference type="Proteomes" id="UP000254047"/>
    </source>
</evidence>
<accession>A0A380G270</accession>
<dbReference type="Pfam" id="PF06338">
    <property type="entry name" value="ComK"/>
    <property type="match status" value="1"/>
</dbReference>
<dbReference type="EMBL" id="SRLS01000004">
    <property type="protein sequence ID" value="TGE18542.1"/>
    <property type="molecule type" value="Genomic_DNA"/>
</dbReference>
<dbReference type="InterPro" id="IPR010461">
    <property type="entry name" value="ComK"/>
</dbReference>
<evidence type="ECO:0000313" key="4">
    <source>
        <dbReference type="Proteomes" id="UP000297598"/>
    </source>
</evidence>
<name>A0A380G270_9STAP</name>
<organism evidence="1 3">
    <name type="scientific">Staphylococcus petrasii</name>
    <dbReference type="NCBI Taxonomy" id="1276936"/>
    <lineage>
        <taxon>Bacteria</taxon>
        <taxon>Bacillati</taxon>
        <taxon>Bacillota</taxon>
        <taxon>Bacilli</taxon>
        <taxon>Bacillales</taxon>
        <taxon>Staphylococcaceae</taxon>
        <taxon>Staphylococcus</taxon>
    </lineage>
</organism>
<dbReference type="PIRSF" id="PIRSF011560">
    <property type="entry name" value="ComK"/>
    <property type="match status" value="1"/>
</dbReference>
<dbReference type="GO" id="GO:0030420">
    <property type="term" value="P:establishment of competence for transformation"/>
    <property type="evidence" value="ECO:0007669"/>
    <property type="project" value="InterPro"/>
</dbReference>
<keyword evidence="4" id="KW-1185">Reference proteome</keyword>
<evidence type="ECO:0000313" key="1">
    <source>
        <dbReference type="EMBL" id="SUM44587.1"/>
    </source>
</evidence>
<reference evidence="2 4" key="2">
    <citation type="submission" date="2019-04" db="EMBL/GenBank/DDBJ databases">
        <title>Genomic characterization of Staphylococcus petrasii strains.</title>
        <authorList>
            <person name="Vrbovska V."/>
            <person name="Kovarovic V."/>
            <person name="Maslanova I."/>
            <person name="Indrakova A."/>
            <person name="Petras P."/>
            <person name="Sedo O."/>
            <person name="Svec P."/>
            <person name="Fisarova L."/>
            <person name="Sedlacek I."/>
            <person name="Doskar J."/>
            <person name="Pantucek R."/>
        </authorList>
    </citation>
    <scope>NUCLEOTIDE SEQUENCE [LARGE SCALE GENOMIC DNA]</scope>
    <source>
        <strain evidence="2 4">P5404</strain>
    </source>
</reference>
<sequence length="194" mass="23065">MNKTEELNNTVYVIRKGDMVIKPIFNEYEQPQGTEIMKFDTTKEISPFKTQKIIERSCKFYGNNYLSKKAETQRIAGITSKPPILLTPLFPTYFFPTHSDRLEENIWINMHYISDIKPLKNRRSKIIFANQETITLNVSFHSLWHQYTNAIFYYYMVDKHSRMKSNNPEMPIDYEKTTLNIFEALSHYSLLQDK</sequence>